<proteinExistence type="predicted"/>
<dbReference type="EMBL" id="JAHLFH010000075">
    <property type="protein sequence ID" value="MBU3819476.1"/>
    <property type="molecule type" value="Genomic_DNA"/>
</dbReference>
<name>A0A9E2NQ81_9FIRM</name>
<protein>
    <submittedName>
        <fullName evidence="1">Pyridoxamine 5'-phosphate oxidase family protein</fullName>
    </submittedName>
</protein>
<dbReference type="InterPro" id="IPR012349">
    <property type="entry name" value="Split_barrel_FMN-bd"/>
</dbReference>
<dbReference type="Gene3D" id="2.30.110.10">
    <property type="entry name" value="Electron Transport, Fmn-binding Protein, Chain A"/>
    <property type="match status" value="1"/>
</dbReference>
<dbReference type="PANTHER" id="PTHR34071:SF2">
    <property type="entry name" value="FLAVIN-NUCLEOTIDE-BINDING PROTEIN"/>
    <property type="match status" value="1"/>
</dbReference>
<comment type="caution">
    <text evidence="1">The sequence shown here is derived from an EMBL/GenBank/DDBJ whole genome shotgun (WGS) entry which is preliminary data.</text>
</comment>
<reference evidence="1" key="1">
    <citation type="journal article" date="2021" name="PeerJ">
        <title>Extensive microbial diversity within the chicken gut microbiome revealed by metagenomics and culture.</title>
        <authorList>
            <person name="Gilroy R."/>
            <person name="Ravi A."/>
            <person name="Getino M."/>
            <person name="Pursley I."/>
            <person name="Horton D.L."/>
            <person name="Alikhan N.F."/>
            <person name="Baker D."/>
            <person name="Gharbi K."/>
            <person name="Hall N."/>
            <person name="Watson M."/>
            <person name="Adriaenssens E.M."/>
            <person name="Foster-Nyarko E."/>
            <person name="Jarju S."/>
            <person name="Secka A."/>
            <person name="Antonio M."/>
            <person name="Oren A."/>
            <person name="Chaudhuri R.R."/>
            <person name="La Ragione R."/>
            <person name="Hildebrand F."/>
            <person name="Pallen M.J."/>
        </authorList>
    </citation>
    <scope>NUCLEOTIDE SEQUENCE</scope>
    <source>
        <strain evidence="1">742</strain>
    </source>
</reference>
<dbReference type="PANTHER" id="PTHR34071">
    <property type="entry name" value="5-NITROIMIDAZOLE ANTIBIOTICS RESISTANCE PROTEIN, NIMA-FAMILY-RELATED PROTEIN-RELATED"/>
    <property type="match status" value="1"/>
</dbReference>
<dbReference type="SUPFAM" id="SSF50475">
    <property type="entry name" value="FMN-binding split barrel"/>
    <property type="match status" value="1"/>
</dbReference>
<accession>A0A9E2NQ81</accession>
<dbReference type="InterPro" id="IPR024747">
    <property type="entry name" value="Pyridox_Oxase-rel"/>
</dbReference>
<dbReference type="Proteomes" id="UP000824178">
    <property type="component" value="Unassembled WGS sequence"/>
</dbReference>
<evidence type="ECO:0000313" key="2">
    <source>
        <dbReference type="Proteomes" id="UP000824178"/>
    </source>
</evidence>
<dbReference type="Pfam" id="PF12900">
    <property type="entry name" value="Pyridox_ox_2"/>
    <property type="match status" value="1"/>
</dbReference>
<organism evidence="1 2">
    <name type="scientific">Candidatus Faecalibacterium intestinavium</name>
    <dbReference type="NCBI Taxonomy" id="2838580"/>
    <lineage>
        <taxon>Bacteria</taxon>
        <taxon>Bacillati</taxon>
        <taxon>Bacillota</taxon>
        <taxon>Clostridia</taxon>
        <taxon>Eubacteriales</taxon>
        <taxon>Oscillospiraceae</taxon>
        <taxon>Faecalibacterium</taxon>
    </lineage>
</organism>
<sequence length="156" mass="18078">MRRKDREVTDPAKIRRIIQDSDCCRLGFADQGSVYIVPLSFGYEETDGKRIFYFHSAPEGRKIDLIGEGARVGFELDTHYKLNEAPEAARYSARFQSVIGTGRIRRVEDMEQKIHAFECLMEHYTGKTGWEYPPQMVRQTAILLMEVEELACKEHE</sequence>
<reference evidence="1" key="2">
    <citation type="submission" date="2021-04" db="EMBL/GenBank/DDBJ databases">
        <authorList>
            <person name="Gilroy R."/>
        </authorList>
    </citation>
    <scope>NUCLEOTIDE SEQUENCE</scope>
    <source>
        <strain evidence="1">742</strain>
    </source>
</reference>
<gene>
    <name evidence="1" type="ORF">H9864_03770</name>
</gene>
<evidence type="ECO:0000313" key="1">
    <source>
        <dbReference type="EMBL" id="MBU3819476.1"/>
    </source>
</evidence>
<dbReference type="AlphaFoldDB" id="A0A9E2NQ81"/>